<dbReference type="GO" id="GO:0050660">
    <property type="term" value="F:flavin adenine dinucleotide binding"/>
    <property type="evidence" value="ECO:0007669"/>
    <property type="project" value="TreeGrafter"/>
</dbReference>
<dbReference type="Pfam" id="PF00205">
    <property type="entry name" value="TPP_enzyme_M"/>
    <property type="match status" value="1"/>
</dbReference>
<evidence type="ECO:0000313" key="15">
    <source>
        <dbReference type="Proteomes" id="UP000004816"/>
    </source>
</evidence>
<dbReference type="GO" id="GO:0003984">
    <property type="term" value="F:acetolactate synthase activity"/>
    <property type="evidence" value="ECO:0007669"/>
    <property type="project" value="UniProtKB-EC"/>
</dbReference>
<dbReference type="InterPro" id="IPR011766">
    <property type="entry name" value="TPP_enzyme_TPP-bd"/>
</dbReference>
<dbReference type="GO" id="GO:0009097">
    <property type="term" value="P:isoleucine biosynthetic process"/>
    <property type="evidence" value="ECO:0007669"/>
    <property type="project" value="UniProtKB-UniPathway"/>
</dbReference>
<dbReference type="EC" id="2.2.1.6" evidence="4"/>
<name>E5XT99_SEGRC</name>
<evidence type="ECO:0000256" key="4">
    <source>
        <dbReference type="ARBA" id="ARBA00013145"/>
    </source>
</evidence>
<comment type="pathway">
    <text evidence="1">Amino-acid biosynthesis; L-isoleucine biosynthesis; L-isoleucine from 2-oxobutanoate: step 1/4.</text>
</comment>
<comment type="catalytic activity">
    <reaction evidence="9">
        <text>2 pyruvate + H(+) = (2S)-2-acetolactate + CO2</text>
        <dbReference type="Rhea" id="RHEA:25249"/>
        <dbReference type="ChEBI" id="CHEBI:15361"/>
        <dbReference type="ChEBI" id="CHEBI:15378"/>
        <dbReference type="ChEBI" id="CHEBI:16526"/>
        <dbReference type="ChEBI" id="CHEBI:58476"/>
        <dbReference type="EC" id="2.2.1.6"/>
    </reaction>
</comment>
<keyword evidence="15" id="KW-1185">Reference proteome</keyword>
<dbReference type="CDD" id="cd00568">
    <property type="entry name" value="TPP_enzymes"/>
    <property type="match status" value="1"/>
</dbReference>
<dbReference type="HOGENOM" id="CLU_013748_3_1_11"/>
<dbReference type="GO" id="GO:0009099">
    <property type="term" value="P:L-valine biosynthetic process"/>
    <property type="evidence" value="ECO:0007669"/>
    <property type="project" value="UniProtKB-UniPathway"/>
</dbReference>
<dbReference type="eggNOG" id="COG0028">
    <property type="taxonomic scope" value="Bacteria"/>
</dbReference>
<dbReference type="InterPro" id="IPR045229">
    <property type="entry name" value="TPP_enz"/>
</dbReference>
<organism evidence="14 15">
    <name type="scientific">Segniliparus rugosus (strain ATCC BAA-974 / DSM 45345 / CCUG 50838 / CIP 108380 / JCM 13579 / CDC 945)</name>
    <dbReference type="NCBI Taxonomy" id="679197"/>
    <lineage>
        <taxon>Bacteria</taxon>
        <taxon>Bacillati</taxon>
        <taxon>Actinomycetota</taxon>
        <taxon>Actinomycetes</taxon>
        <taxon>Mycobacteriales</taxon>
        <taxon>Segniliparaceae</taxon>
        <taxon>Segniliparus</taxon>
    </lineage>
</organism>
<dbReference type="InterPro" id="IPR029035">
    <property type="entry name" value="DHS-like_NAD/FAD-binding_dom"/>
</dbReference>
<dbReference type="GO" id="GO:0030976">
    <property type="term" value="F:thiamine pyrophosphate binding"/>
    <property type="evidence" value="ECO:0007669"/>
    <property type="project" value="InterPro"/>
</dbReference>
<comment type="caution">
    <text evidence="14">The sequence shown here is derived from an EMBL/GenBank/DDBJ whole genome shotgun (WGS) entry which is preliminary data.</text>
</comment>
<evidence type="ECO:0000256" key="3">
    <source>
        <dbReference type="ARBA" id="ARBA00007812"/>
    </source>
</evidence>
<dbReference type="PANTHER" id="PTHR18968:SF13">
    <property type="entry name" value="ACETOLACTATE SYNTHASE CATALYTIC SUBUNIT, MITOCHONDRIAL"/>
    <property type="match status" value="1"/>
</dbReference>
<gene>
    <name evidence="14" type="ORF">HMPREF9336_02721</name>
</gene>
<evidence type="ECO:0000256" key="9">
    <source>
        <dbReference type="ARBA" id="ARBA00048670"/>
    </source>
</evidence>
<evidence type="ECO:0000259" key="12">
    <source>
        <dbReference type="Pfam" id="PF02775"/>
    </source>
</evidence>
<proteinExistence type="inferred from homology"/>
<dbReference type="UniPathway" id="UPA00047">
    <property type="reaction ID" value="UER00055"/>
</dbReference>
<keyword evidence="8" id="KW-0028">Amino-acid biosynthesis</keyword>
<comment type="pathway">
    <text evidence="2">Amino-acid biosynthesis; L-valine biosynthesis; L-valine from pyruvate: step 1/4.</text>
</comment>
<keyword evidence="8" id="KW-0100">Branched-chain amino acid biosynthesis</keyword>
<dbReference type="Gene3D" id="3.40.50.1220">
    <property type="entry name" value="TPP-binding domain"/>
    <property type="match status" value="1"/>
</dbReference>
<reference evidence="14 15" key="1">
    <citation type="journal article" date="2011" name="Stand. Genomic Sci.">
        <title>High quality draft genome sequence of Segniliparus rugosus CDC 945(T)= (ATCC BAA-974(T)).</title>
        <authorList>
            <person name="Earl A.M."/>
            <person name="Desjardins C.A."/>
            <person name="Fitzgerald M.G."/>
            <person name="Arachchi H.M."/>
            <person name="Zeng Q."/>
            <person name="Mehta T."/>
            <person name="Griggs A."/>
            <person name="Birren B.W."/>
            <person name="Toney N.C."/>
            <person name="Carr J."/>
            <person name="Posey J."/>
            <person name="Butler W.R."/>
        </authorList>
    </citation>
    <scope>NUCLEOTIDE SEQUENCE [LARGE SCALE GENOMIC DNA]</scope>
    <source>
        <strain evidence="15">ATCC BAA-974 / DSM 45345 / CCUG 50838 / CIP 108380 / JCM 13579 / CDC 945</strain>
    </source>
</reference>
<evidence type="ECO:0000256" key="2">
    <source>
        <dbReference type="ARBA" id="ARBA00005025"/>
    </source>
</evidence>
<accession>E5XT99</accession>
<dbReference type="UniPathway" id="UPA00049">
    <property type="reaction ID" value="UER00059"/>
</dbReference>
<dbReference type="Gene3D" id="3.40.50.970">
    <property type="match status" value="2"/>
</dbReference>
<feature type="domain" description="Thiamine pyrophosphate enzyme TPP-binding" evidence="12">
    <location>
        <begin position="427"/>
        <end position="573"/>
    </location>
</feature>
<dbReference type="Pfam" id="PF02775">
    <property type="entry name" value="TPP_enzyme_C"/>
    <property type="match status" value="1"/>
</dbReference>
<evidence type="ECO:0000256" key="7">
    <source>
        <dbReference type="ARBA" id="ARBA00023052"/>
    </source>
</evidence>
<sequence length="592" mass="61552">MFDVVLNEVSDMFESRVLQNEPSSAAADPRAVPRVVDQVADQLFEAGVRHVFGAGGEHVDDLYDAVQSRAGMTAVVAKHEFSAAAMADCYARVGGRPRPVWGRSESVGRVGVVMAGSGGGCLSLVPALGESFTSRVPVLALVGQPPVNAAGFGAFGDGSGRTGSLDVAQVLQSVSVFCRRAQDLSLVANLVEQALEMALRLSGPAVVILPKDIQQTRLPGRPRLLASSSPAGKLRANGLGLMGFATELAKAAPKVVIIAGEEIGRHGARAELAELARVLGASVAVAPEAKDAISPADRHLIGVAGSMGHPQVGEAIRRAKVCLLIGTRAPEQTRCGLEQALKGVEVLSLGERPPHIEAAHLLTSDLRGTLRVLCKALRPMSQHRQPERHAPSALPVPARSGHGISHADVVAALDEAVGQGADIVVDTGNIGASCLHRLPCREEGRFVVALGAATPGYSFGAGIGCAFARGRRTFVVAGDGAFYAHGMELHTAVEHELPITFVICNNNAHGRSVVQEQLFHSGGHGRYRFRPASIAAGVAAMFPGLPAASARTSSELRSALAETAEADGPALVEALCDPDEIPPFLPFLSALA</sequence>
<keyword evidence="7 10" id="KW-0786">Thiamine pyrophosphate</keyword>
<feature type="domain" description="Thiamine pyrophosphate enzyme central" evidence="11">
    <location>
        <begin position="246"/>
        <end position="360"/>
    </location>
</feature>
<keyword evidence="5" id="KW-0285">Flavoprotein</keyword>
<comment type="similarity">
    <text evidence="3 10">Belongs to the TPP enzyme family.</text>
</comment>
<evidence type="ECO:0000256" key="5">
    <source>
        <dbReference type="ARBA" id="ARBA00022630"/>
    </source>
</evidence>
<dbReference type="CDD" id="cd07035">
    <property type="entry name" value="TPP_PYR_POX_like"/>
    <property type="match status" value="1"/>
</dbReference>
<dbReference type="RefSeq" id="WP_021030422.1">
    <property type="nucleotide sequence ID" value="NZ_KI391953.1"/>
</dbReference>
<protein>
    <recommendedName>
        <fullName evidence="4">acetolactate synthase</fullName>
        <ecNumber evidence="4">2.2.1.6</ecNumber>
    </recommendedName>
</protein>
<dbReference type="Proteomes" id="UP000004816">
    <property type="component" value="Unassembled WGS sequence"/>
</dbReference>
<dbReference type="SUPFAM" id="SSF52467">
    <property type="entry name" value="DHS-like NAD/FAD-binding domain"/>
    <property type="match status" value="1"/>
</dbReference>
<evidence type="ECO:0000259" key="11">
    <source>
        <dbReference type="Pfam" id="PF00205"/>
    </source>
</evidence>
<dbReference type="EMBL" id="ACZI02000002">
    <property type="protein sequence ID" value="EFV12430.2"/>
    <property type="molecule type" value="Genomic_DNA"/>
</dbReference>
<evidence type="ECO:0000256" key="10">
    <source>
        <dbReference type="RuleBase" id="RU362132"/>
    </source>
</evidence>
<dbReference type="SUPFAM" id="SSF52518">
    <property type="entry name" value="Thiamin diphosphate-binding fold (THDP-binding)"/>
    <property type="match status" value="2"/>
</dbReference>
<dbReference type="GO" id="GO:0000287">
    <property type="term" value="F:magnesium ion binding"/>
    <property type="evidence" value="ECO:0007669"/>
    <property type="project" value="InterPro"/>
</dbReference>
<dbReference type="GO" id="GO:0005948">
    <property type="term" value="C:acetolactate synthase complex"/>
    <property type="evidence" value="ECO:0007669"/>
    <property type="project" value="TreeGrafter"/>
</dbReference>
<evidence type="ECO:0000259" key="13">
    <source>
        <dbReference type="Pfam" id="PF02776"/>
    </source>
</evidence>
<evidence type="ECO:0000313" key="14">
    <source>
        <dbReference type="EMBL" id="EFV12430.2"/>
    </source>
</evidence>
<evidence type="ECO:0000256" key="8">
    <source>
        <dbReference type="ARBA" id="ARBA00023304"/>
    </source>
</evidence>
<dbReference type="InterPro" id="IPR012000">
    <property type="entry name" value="Thiamin_PyroP_enz_cen_dom"/>
</dbReference>
<dbReference type="Pfam" id="PF02776">
    <property type="entry name" value="TPP_enzyme_N"/>
    <property type="match status" value="1"/>
</dbReference>
<evidence type="ECO:0000256" key="1">
    <source>
        <dbReference type="ARBA" id="ARBA00004974"/>
    </source>
</evidence>
<dbReference type="PANTHER" id="PTHR18968">
    <property type="entry name" value="THIAMINE PYROPHOSPHATE ENZYMES"/>
    <property type="match status" value="1"/>
</dbReference>
<dbReference type="InterPro" id="IPR029061">
    <property type="entry name" value="THDP-binding"/>
</dbReference>
<dbReference type="STRING" id="679197.HMPREF9336_02721"/>
<dbReference type="InterPro" id="IPR012001">
    <property type="entry name" value="Thiamin_PyroP_enz_TPP-bd_dom"/>
</dbReference>
<keyword evidence="6" id="KW-0274">FAD</keyword>
<dbReference type="AlphaFoldDB" id="E5XT99"/>
<feature type="domain" description="Thiamine pyrophosphate enzyme N-terminal TPP-binding" evidence="13">
    <location>
        <begin position="35"/>
        <end position="155"/>
    </location>
</feature>
<evidence type="ECO:0000256" key="6">
    <source>
        <dbReference type="ARBA" id="ARBA00022827"/>
    </source>
</evidence>